<accession>A0AB37HNV2</accession>
<dbReference type="KEGG" id="hspo:JGZ69_07290"/>
<dbReference type="RefSeq" id="WP_061793152.1">
    <property type="nucleotide sequence ID" value="NZ_CP066701.1"/>
</dbReference>
<dbReference type="REBASE" id="457713">
    <property type="entry name" value="Bsp10599ORF7295P"/>
</dbReference>
<reference evidence="1 2" key="1">
    <citation type="submission" date="2020-12" db="EMBL/GenBank/DDBJ databases">
        <title>Taxonomic evaluation of the Bacillus sporothermodurans group of bacteria based on whole genome sequences.</title>
        <authorList>
            <person name="Fiedler G."/>
            <person name="Herbstmann A.-D."/>
            <person name="Doll E."/>
            <person name="Wenning M."/>
            <person name="Brinks E."/>
            <person name="Kabisch J."/>
            <person name="Breitenwieser F."/>
            <person name="Lappann M."/>
            <person name="Boehnlein C."/>
            <person name="Franz C."/>
        </authorList>
    </citation>
    <scope>NUCLEOTIDE SEQUENCE [LARGE SCALE GENOMIC DNA]</scope>
    <source>
        <strain evidence="1 2">DSM 10599</strain>
    </source>
</reference>
<evidence type="ECO:0000313" key="1">
    <source>
        <dbReference type="EMBL" id="QQX26628.1"/>
    </source>
</evidence>
<sequence>MKKNPRLIGDEHVKNVYQALLQYIKNEPIDYYPKTVTKTVLYITNLYPYIESVQSKFNTNNPDKEKDLTLYLDNNQIISVNLFLVRKGGRIQPKNPGAKSFFSKYFLSESLQLMFNRLFEVKYQNFLSKLVELKLGEHYVKDIKELKKLVSGYFPKFTDEINPYRDIFLYNLRELCFSLLKDFYNDKNEGFFHAYNVFFMTEDVNIVTSYGKTQNDVNVEQFNPGTPQFSDIQIYKSGKNTVGIKYGEVALTLRFKFESSPTSSIKLAASYDKFLDESEKEKINFDTIKKMQYLLNTHQYSQNSNSSNAIGKCHEAITYFYFLKEFPNVSQVEPDECVQLMGKYYSLVKPEVLEKLYNSTSTLVPVVREKLHQKYSTFQIKSIELVPESYINDRLDTGDLQLILIVNKEYIVESISLKALAKKNSKITTKNPGIGTILGPTYFNIGSMESVVNEVKSKFQIGELNHKESLEVIAADLGLKLKDATQVQLKRGVENLLGKAMMAVTCYEENISICKEHSKIDGNITVYIKTPTAIQNTLAWHNNLEAINLRVKFSRGQSHGWSTIKLTSEYQLR</sequence>
<dbReference type="Proteomes" id="UP000595512">
    <property type="component" value="Chromosome"/>
</dbReference>
<name>A0AB37HNV2_9BACI</name>
<gene>
    <name evidence="1" type="ORF">JGZ69_07290</name>
</gene>
<protein>
    <submittedName>
        <fullName evidence="1">Uncharacterized protein</fullName>
    </submittedName>
</protein>
<proteinExistence type="predicted"/>
<organism evidence="1 2">
    <name type="scientific">Heyndrickxia sporothermodurans</name>
    <dbReference type="NCBI Taxonomy" id="46224"/>
    <lineage>
        <taxon>Bacteria</taxon>
        <taxon>Bacillati</taxon>
        <taxon>Bacillota</taxon>
        <taxon>Bacilli</taxon>
        <taxon>Bacillales</taxon>
        <taxon>Bacillaceae</taxon>
        <taxon>Heyndrickxia</taxon>
    </lineage>
</organism>
<evidence type="ECO:0000313" key="2">
    <source>
        <dbReference type="Proteomes" id="UP000595512"/>
    </source>
</evidence>
<dbReference type="EMBL" id="CP066701">
    <property type="protein sequence ID" value="QQX26628.1"/>
    <property type="molecule type" value="Genomic_DNA"/>
</dbReference>
<dbReference type="AlphaFoldDB" id="A0AB37HNV2"/>
<dbReference type="GeneID" id="67526431"/>